<protein>
    <submittedName>
        <fullName evidence="1">Uncharacterized protein</fullName>
    </submittedName>
</protein>
<comment type="caution">
    <text evidence="1">The sequence shown here is derived from an EMBL/GenBank/DDBJ whole genome shotgun (WGS) entry which is preliminary data.</text>
</comment>
<dbReference type="AlphaFoldDB" id="A0A9W6LFY5"/>
<dbReference type="Proteomes" id="UP001144313">
    <property type="component" value="Unassembled WGS sequence"/>
</dbReference>
<gene>
    <name evidence="1" type="ORF">GALLR39Z86_19380</name>
</gene>
<dbReference type="EMBL" id="BSDT01000001">
    <property type="protein sequence ID" value="GLI42088.1"/>
    <property type="molecule type" value="Genomic_DNA"/>
</dbReference>
<reference evidence="1" key="1">
    <citation type="submission" date="2022-12" db="EMBL/GenBank/DDBJ databases">
        <title>Reference genome sequencing for broad-spectrum identification of bacterial and archaeal isolates by mass spectrometry.</title>
        <authorList>
            <person name="Sekiguchi Y."/>
            <person name="Tourlousse D.M."/>
        </authorList>
    </citation>
    <scope>NUCLEOTIDE SEQUENCE</scope>
    <source>
        <strain evidence="1">LLR39Z86</strain>
    </source>
</reference>
<sequence length="71" mass="7859">MIIKVNRIFLRRSGVRNALMKAESNAVPPEQDPLAGPMVLRGSTFSYQWACVVRSESVTRPRQTVVLAMGA</sequence>
<evidence type="ECO:0000313" key="1">
    <source>
        <dbReference type="EMBL" id="GLI42088.1"/>
    </source>
</evidence>
<name>A0A9W6LFY5_9ACTN</name>
<keyword evidence="2" id="KW-1185">Reference proteome</keyword>
<accession>A0A9W6LFY5</accession>
<proteinExistence type="predicted"/>
<organism evidence="1 2">
    <name type="scientific">Glycomyces algeriensis</name>
    <dbReference type="NCBI Taxonomy" id="256037"/>
    <lineage>
        <taxon>Bacteria</taxon>
        <taxon>Bacillati</taxon>
        <taxon>Actinomycetota</taxon>
        <taxon>Actinomycetes</taxon>
        <taxon>Glycomycetales</taxon>
        <taxon>Glycomycetaceae</taxon>
        <taxon>Glycomyces</taxon>
    </lineage>
</organism>
<evidence type="ECO:0000313" key="2">
    <source>
        <dbReference type="Proteomes" id="UP001144313"/>
    </source>
</evidence>